<gene>
    <name evidence="11" type="ORF">DIURU_003025</name>
</gene>
<comment type="function">
    <text evidence="1">Golgi membrane protein involved in vesicular trafficking.</text>
</comment>
<dbReference type="EMBL" id="SWFT01000096">
    <property type="protein sequence ID" value="KAA8901974.1"/>
    <property type="molecule type" value="Genomic_DNA"/>
</dbReference>
<reference evidence="11 12" key="1">
    <citation type="submission" date="2019-07" db="EMBL/GenBank/DDBJ databases">
        <title>Genome assembly of two rare yeast pathogens: Diutina rugosa and Trichomonascus ciferrii.</title>
        <authorList>
            <person name="Mixao V."/>
            <person name="Saus E."/>
            <person name="Hansen A."/>
            <person name="Lass-Flor C."/>
            <person name="Gabaldon T."/>
        </authorList>
    </citation>
    <scope>NUCLEOTIDE SEQUENCE [LARGE SCALE GENOMIC DNA]</scope>
    <source>
        <strain evidence="11 12">CBS 613</strain>
    </source>
</reference>
<comment type="similarity">
    <text evidence="3">Belongs to the TVP18 family.</text>
</comment>
<comment type="subcellular location">
    <subcellularLocation>
        <location evidence="2">Golgi apparatus membrane</location>
        <topology evidence="2">Multi-pass membrane protein</topology>
    </subcellularLocation>
</comment>
<dbReference type="OrthoDB" id="5591789at2759"/>
<dbReference type="VEuPathDB" id="FungiDB:DIURU_003025"/>
<keyword evidence="7 10" id="KW-1133">Transmembrane helix</keyword>
<evidence type="ECO:0000256" key="7">
    <source>
        <dbReference type="ARBA" id="ARBA00022989"/>
    </source>
</evidence>
<comment type="caution">
    <text evidence="11">The sequence shown here is derived from an EMBL/GenBank/DDBJ whole genome shotgun (WGS) entry which is preliminary data.</text>
</comment>
<evidence type="ECO:0000256" key="10">
    <source>
        <dbReference type="SAM" id="Phobius"/>
    </source>
</evidence>
<feature type="transmembrane region" description="Helical" evidence="10">
    <location>
        <begin position="100"/>
        <end position="116"/>
    </location>
</feature>
<dbReference type="OMA" id="IYAQWLG"/>
<organism evidence="11 12">
    <name type="scientific">Diutina rugosa</name>
    <name type="common">Yeast</name>
    <name type="synonym">Candida rugosa</name>
    <dbReference type="NCBI Taxonomy" id="5481"/>
    <lineage>
        <taxon>Eukaryota</taxon>
        <taxon>Fungi</taxon>
        <taxon>Dikarya</taxon>
        <taxon>Ascomycota</taxon>
        <taxon>Saccharomycotina</taxon>
        <taxon>Pichiomycetes</taxon>
        <taxon>Debaryomycetaceae</taxon>
        <taxon>Diutina</taxon>
    </lineage>
</organism>
<dbReference type="PANTHER" id="PTHR13314">
    <property type="entry name" value="CALCIUM CHANNEL FLOWER HOMOLOG"/>
    <property type="match status" value="1"/>
</dbReference>
<dbReference type="Proteomes" id="UP000449547">
    <property type="component" value="Unassembled WGS sequence"/>
</dbReference>
<accession>A0A642UMG2</accession>
<name>A0A642UMG2_DIURU</name>
<sequence length="168" mass="19002">MSFLSIFWNGFSEDFKKKNFSLYGQWLGIIGIFLCIALGVANLVGSFIPPSPGITVFSIICIVQGLVVMFVEIPFFLKICPMTEKFINFIKLFDSNMNRFGFYLLNAALQYLTLLFKATSLLTVAIWFTITSGCYVLAMLKHQEFETTQLGSAETRQEFGQEAVRNVL</sequence>
<dbReference type="GO" id="GO:0016192">
    <property type="term" value="P:vesicle-mediated transport"/>
    <property type="evidence" value="ECO:0007669"/>
    <property type="project" value="TreeGrafter"/>
</dbReference>
<dbReference type="PANTHER" id="PTHR13314:SF2">
    <property type="entry name" value="CALCIUM CHANNEL FLOWER HOMOLOG"/>
    <property type="match status" value="1"/>
</dbReference>
<evidence type="ECO:0000256" key="2">
    <source>
        <dbReference type="ARBA" id="ARBA00004653"/>
    </source>
</evidence>
<evidence type="ECO:0000256" key="6">
    <source>
        <dbReference type="ARBA" id="ARBA00022692"/>
    </source>
</evidence>
<keyword evidence="12" id="KW-1185">Reference proteome</keyword>
<feature type="transmembrane region" description="Helical" evidence="10">
    <location>
        <begin position="122"/>
        <end position="140"/>
    </location>
</feature>
<keyword evidence="6 10" id="KW-0812">Transmembrane</keyword>
<proteinExistence type="inferred from homology"/>
<evidence type="ECO:0000256" key="3">
    <source>
        <dbReference type="ARBA" id="ARBA00005738"/>
    </source>
</evidence>
<keyword evidence="8" id="KW-0333">Golgi apparatus</keyword>
<dbReference type="InterPro" id="IPR019365">
    <property type="entry name" value="TVP18/Ca-channel_flower"/>
</dbReference>
<dbReference type="GO" id="GO:0000139">
    <property type="term" value="C:Golgi membrane"/>
    <property type="evidence" value="ECO:0007669"/>
    <property type="project" value="UniProtKB-SubCell"/>
</dbReference>
<evidence type="ECO:0000256" key="4">
    <source>
        <dbReference type="ARBA" id="ARBA00013563"/>
    </source>
</evidence>
<feature type="transmembrane region" description="Helical" evidence="10">
    <location>
        <begin position="26"/>
        <end position="48"/>
    </location>
</feature>
<feature type="transmembrane region" description="Helical" evidence="10">
    <location>
        <begin position="54"/>
        <end position="79"/>
    </location>
</feature>
<evidence type="ECO:0000256" key="9">
    <source>
        <dbReference type="ARBA" id="ARBA00023136"/>
    </source>
</evidence>
<dbReference type="SMART" id="SM01077">
    <property type="entry name" value="Cg6151-P"/>
    <property type="match status" value="1"/>
</dbReference>
<dbReference type="GeneID" id="54781676"/>
<evidence type="ECO:0000313" key="12">
    <source>
        <dbReference type="Proteomes" id="UP000449547"/>
    </source>
</evidence>
<evidence type="ECO:0000256" key="8">
    <source>
        <dbReference type="ARBA" id="ARBA00023034"/>
    </source>
</evidence>
<dbReference type="RefSeq" id="XP_034012161.1">
    <property type="nucleotide sequence ID" value="XM_034155742.1"/>
</dbReference>
<evidence type="ECO:0000256" key="5">
    <source>
        <dbReference type="ARBA" id="ARBA00020655"/>
    </source>
</evidence>
<dbReference type="AlphaFoldDB" id="A0A642UMG2"/>
<keyword evidence="9 10" id="KW-0472">Membrane</keyword>
<evidence type="ECO:0000313" key="11">
    <source>
        <dbReference type="EMBL" id="KAA8901974.1"/>
    </source>
</evidence>
<dbReference type="Pfam" id="PF10233">
    <property type="entry name" value="Cg6151-P"/>
    <property type="match status" value="1"/>
</dbReference>
<evidence type="ECO:0000256" key="1">
    <source>
        <dbReference type="ARBA" id="ARBA00003246"/>
    </source>
</evidence>
<protein>
    <recommendedName>
        <fullName evidence="4">Golgi apparatus membrane protein TVP18</fullName>
    </recommendedName>
    <alternativeName>
        <fullName evidence="5">Golgi apparatus membrane protein tvp18</fullName>
    </alternativeName>
</protein>